<dbReference type="InterPro" id="IPR029016">
    <property type="entry name" value="GAF-like_dom_sf"/>
</dbReference>
<dbReference type="SMART" id="SM00346">
    <property type="entry name" value="HTH_ICLR"/>
    <property type="match status" value="1"/>
</dbReference>
<accession>A0A5C8NUE8</accession>
<feature type="domain" description="IclR-ED" evidence="5">
    <location>
        <begin position="65"/>
        <end position="246"/>
    </location>
</feature>
<reference evidence="6 7" key="1">
    <citation type="submission" date="2019-06" db="EMBL/GenBank/DDBJ databases">
        <title>Quisquiliibacterium sp. nov., isolated from a maize field.</title>
        <authorList>
            <person name="Lin S.-Y."/>
            <person name="Tsai C.-F."/>
            <person name="Young C.-C."/>
        </authorList>
    </citation>
    <scope>NUCLEOTIDE SEQUENCE [LARGE SCALE GENOMIC DNA]</scope>
    <source>
        <strain evidence="6 7">CC-CFT501</strain>
    </source>
</reference>
<sequence>MNNTLVKGLQLLEMLAHSRRPLGVTELARSLGFGKSLTHRLLQGLIDLGYASRVEPEATYAVTVRLWELGAAVLEHLDIRAVAMPLMSDLLEQTRETVHLSVLDGDEVVYVHKLDSPEPVRAYSEIGGRAPAWCVATGKAMLAWRDPGSLESLSVRLVRHSPHTITDPATFLREMARIREAGYAGNRGEWREGVSGVAAPVRDAAGNVIAAVGLSGPAERLRPSAFRTLASSVIKAAQEISRAIAGDAPRRPVH</sequence>
<evidence type="ECO:0000313" key="6">
    <source>
        <dbReference type="EMBL" id="TXL64732.1"/>
    </source>
</evidence>
<keyword evidence="1" id="KW-0805">Transcription regulation</keyword>
<dbReference type="OrthoDB" id="9000968at2"/>
<dbReference type="GO" id="GO:0045892">
    <property type="term" value="P:negative regulation of DNA-templated transcription"/>
    <property type="evidence" value="ECO:0007669"/>
    <property type="project" value="TreeGrafter"/>
</dbReference>
<gene>
    <name evidence="6" type="ORF">FHP08_13395</name>
</gene>
<name>A0A5C8NUE8_9BURK</name>
<dbReference type="InterPro" id="IPR005471">
    <property type="entry name" value="Tscrpt_reg_IclR_N"/>
</dbReference>
<dbReference type="PROSITE" id="PS51078">
    <property type="entry name" value="ICLR_ED"/>
    <property type="match status" value="1"/>
</dbReference>
<evidence type="ECO:0000256" key="2">
    <source>
        <dbReference type="ARBA" id="ARBA00023125"/>
    </source>
</evidence>
<dbReference type="InterPro" id="IPR036390">
    <property type="entry name" value="WH_DNA-bd_sf"/>
</dbReference>
<dbReference type="SUPFAM" id="SSF46785">
    <property type="entry name" value="Winged helix' DNA-binding domain"/>
    <property type="match status" value="1"/>
</dbReference>
<keyword evidence="3" id="KW-0804">Transcription</keyword>
<evidence type="ECO:0000313" key="7">
    <source>
        <dbReference type="Proteomes" id="UP000321548"/>
    </source>
</evidence>
<dbReference type="PANTHER" id="PTHR30136:SF35">
    <property type="entry name" value="HTH-TYPE TRANSCRIPTIONAL REGULATOR RV1719"/>
    <property type="match status" value="1"/>
</dbReference>
<dbReference type="RefSeq" id="WP_147704981.1">
    <property type="nucleotide sequence ID" value="NZ_VDUY01000005.1"/>
</dbReference>
<dbReference type="InterPro" id="IPR050707">
    <property type="entry name" value="HTH_MetabolicPath_Reg"/>
</dbReference>
<dbReference type="AlphaFoldDB" id="A0A5C8NUE8"/>
<dbReference type="GO" id="GO:0003700">
    <property type="term" value="F:DNA-binding transcription factor activity"/>
    <property type="evidence" value="ECO:0007669"/>
    <property type="project" value="TreeGrafter"/>
</dbReference>
<organism evidence="6 7">
    <name type="scientific">Zeimonas arvi</name>
    <dbReference type="NCBI Taxonomy" id="2498847"/>
    <lineage>
        <taxon>Bacteria</taxon>
        <taxon>Pseudomonadati</taxon>
        <taxon>Pseudomonadota</taxon>
        <taxon>Betaproteobacteria</taxon>
        <taxon>Burkholderiales</taxon>
        <taxon>Burkholderiaceae</taxon>
        <taxon>Zeimonas</taxon>
    </lineage>
</organism>
<feature type="domain" description="HTH iclR-type" evidence="4">
    <location>
        <begin position="2"/>
        <end position="64"/>
    </location>
</feature>
<evidence type="ECO:0000259" key="5">
    <source>
        <dbReference type="PROSITE" id="PS51078"/>
    </source>
</evidence>
<dbReference type="Gene3D" id="1.10.10.10">
    <property type="entry name" value="Winged helix-like DNA-binding domain superfamily/Winged helix DNA-binding domain"/>
    <property type="match status" value="1"/>
</dbReference>
<dbReference type="InterPro" id="IPR014757">
    <property type="entry name" value="Tscrpt_reg_IclR_C"/>
</dbReference>
<keyword evidence="2" id="KW-0238">DNA-binding</keyword>
<dbReference type="Gene3D" id="3.30.450.40">
    <property type="match status" value="1"/>
</dbReference>
<dbReference type="Proteomes" id="UP000321548">
    <property type="component" value="Unassembled WGS sequence"/>
</dbReference>
<evidence type="ECO:0000256" key="3">
    <source>
        <dbReference type="ARBA" id="ARBA00023163"/>
    </source>
</evidence>
<dbReference type="EMBL" id="VDUY01000005">
    <property type="protein sequence ID" value="TXL64732.1"/>
    <property type="molecule type" value="Genomic_DNA"/>
</dbReference>
<proteinExistence type="predicted"/>
<evidence type="ECO:0000259" key="4">
    <source>
        <dbReference type="PROSITE" id="PS51077"/>
    </source>
</evidence>
<dbReference type="PANTHER" id="PTHR30136">
    <property type="entry name" value="HELIX-TURN-HELIX TRANSCRIPTIONAL REGULATOR, ICLR FAMILY"/>
    <property type="match status" value="1"/>
</dbReference>
<comment type="caution">
    <text evidence="6">The sequence shown here is derived from an EMBL/GenBank/DDBJ whole genome shotgun (WGS) entry which is preliminary data.</text>
</comment>
<dbReference type="PROSITE" id="PS51077">
    <property type="entry name" value="HTH_ICLR"/>
    <property type="match status" value="1"/>
</dbReference>
<dbReference type="InterPro" id="IPR036388">
    <property type="entry name" value="WH-like_DNA-bd_sf"/>
</dbReference>
<keyword evidence="7" id="KW-1185">Reference proteome</keyword>
<dbReference type="Pfam" id="PF09339">
    <property type="entry name" value="HTH_IclR"/>
    <property type="match status" value="1"/>
</dbReference>
<protein>
    <submittedName>
        <fullName evidence="6">IclR family transcriptional regulator</fullName>
    </submittedName>
</protein>
<dbReference type="Pfam" id="PF01614">
    <property type="entry name" value="IclR_C"/>
    <property type="match status" value="1"/>
</dbReference>
<dbReference type="SUPFAM" id="SSF55781">
    <property type="entry name" value="GAF domain-like"/>
    <property type="match status" value="1"/>
</dbReference>
<evidence type="ECO:0000256" key="1">
    <source>
        <dbReference type="ARBA" id="ARBA00023015"/>
    </source>
</evidence>
<dbReference type="GO" id="GO:0003677">
    <property type="term" value="F:DNA binding"/>
    <property type="evidence" value="ECO:0007669"/>
    <property type="project" value="UniProtKB-KW"/>
</dbReference>